<evidence type="ECO:0000313" key="1">
    <source>
        <dbReference type="EMBL" id="GAO99818.1"/>
    </source>
</evidence>
<dbReference type="Proteomes" id="UP000253891">
    <property type="component" value="Unassembled WGS sequence"/>
</dbReference>
<dbReference type="RefSeq" id="WP_158530742.1">
    <property type="nucleotide sequence ID" value="NZ_DF968001.1"/>
</dbReference>
<dbReference type="EMBL" id="DF968001">
    <property type="protein sequence ID" value="GAO99818.1"/>
    <property type="molecule type" value="Genomic_DNA"/>
</dbReference>
<gene>
    <name evidence="1" type="ORF">FFIC_240930</name>
</gene>
<accession>A0A0K8MI00</accession>
<name>A0A0K8MI00_9LACO</name>
<evidence type="ECO:0000313" key="2">
    <source>
        <dbReference type="Proteomes" id="UP000253891"/>
    </source>
</evidence>
<sequence length="56" mass="6411">MIFKQYDYVELNDGRKMVIVEPLADKDHYVGEVMDNDGNTLDLAIVAIRDVIRVIS</sequence>
<keyword evidence="2" id="KW-1185">Reference proteome</keyword>
<organism evidence="1 2">
    <name type="scientific">Fructobacillus ficulneus</name>
    <dbReference type="NCBI Taxonomy" id="157463"/>
    <lineage>
        <taxon>Bacteria</taxon>
        <taxon>Bacillati</taxon>
        <taxon>Bacillota</taxon>
        <taxon>Bacilli</taxon>
        <taxon>Lactobacillales</taxon>
        <taxon>Lactobacillaceae</taxon>
        <taxon>Fructobacillus</taxon>
    </lineage>
</organism>
<protein>
    <submittedName>
        <fullName evidence="1">Uncharacterized protein</fullName>
    </submittedName>
</protein>
<proteinExistence type="predicted"/>
<reference evidence="1 2" key="1">
    <citation type="journal article" date="2015" name="BMC Genomics">
        <title>Comparative genomics of Fructobacillus spp. and Leuconostoc spp. reveals niche-specific evolution of Fructobacillus spp.</title>
        <authorList>
            <person name="Endo A."/>
            <person name="Tanizawa Y."/>
            <person name="Tanaka N."/>
            <person name="Maeno S."/>
            <person name="Kumar H."/>
            <person name="Shiwa Y."/>
            <person name="Okada S."/>
            <person name="Yoshikawa H."/>
            <person name="Dicks L."/>
            <person name="Nakagawa J."/>
            <person name="Arita M."/>
        </authorList>
    </citation>
    <scope>NUCLEOTIDE SEQUENCE [LARGE SCALE GENOMIC DNA]</scope>
    <source>
        <strain evidence="1 2">JCM 12225</strain>
    </source>
</reference>
<dbReference type="AlphaFoldDB" id="A0A0K8MI00"/>